<evidence type="ECO:0000256" key="1">
    <source>
        <dbReference type="ARBA" id="ARBA00008061"/>
    </source>
</evidence>
<dbReference type="InterPro" id="IPR006047">
    <property type="entry name" value="GH13_cat_dom"/>
</dbReference>
<dbReference type="InterPro" id="IPR013780">
    <property type="entry name" value="Glyco_hydro_b"/>
</dbReference>
<name>A0A4J1UHF0_STREE</name>
<accession>A0A4J1UHF0</accession>
<evidence type="ECO:0000256" key="2">
    <source>
        <dbReference type="ARBA" id="ARBA00022801"/>
    </source>
</evidence>
<evidence type="ECO:0000256" key="3">
    <source>
        <dbReference type="ARBA" id="ARBA00023295"/>
    </source>
</evidence>
<keyword evidence="2 6" id="KW-0378">Hydrolase</keyword>
<reference evidence="6" key="1">
    <citation type="submission" date="2019-04" db="EMBL/GenBank/DDBJ databases">
        <authorList>
            <consortium name="Pathogen Informatics"/>
        </authorList>
    </citation>
    <scope>NUCLEOTIDE SEQUENCE</scope>
    <source>
        <strain evidence="6">GPSC33</strain>
    </source>
</reference>
<evidence type="ECO:0000313" key="6">
    <source>
        <dbReference type="EMBL" id="VNP44818.1"/>
    </source>
</evidence>
<dbReference type="PANTHER" id="PTHR10357:SF217">
    <property type="entry name" value="TREHALOSE-6-PHOSPHATE HYDROLASE"/>
    <property type="match status" value="1"/>
</dbReference>
<dbReference type="InterPro" id="IPR045857">
    <property type="entry name" value="O16G_dom_2"/>
</dbReference>
<dbReference type="EC" id="3.2.1.93" evidence="4"/>
<dbReference type="InterPro" id="IPR056300">
    <property type="entry name" value="SusG-like_C"/>
</dbReference>
<dbReference type="GO" id="GO:0008788">
    <property type="term" value="F:alpha,alpha-phosphotrehalase activity"/>
    <property type="evidence" value="ECO:0007669"/>
    <property type="project" value="UniProtKB-UniRule"/>
</dbReference>
<dbReference type="NCBIfam" id="NF008183">
    <property type="entry name" value="PRK10933.1"/>
    <property type="match status" value="1"/>
</dbReference>
<dbReference type="GO" id="GO:0005993">
    <property type="term" value="P:trehalose catabolic process"/>
    <property type="evidence" value="ECO:0007669"/>
    <property type="project" value="InterPro"/>
</dbReference>
<dbReference type="Gene3D" id="3.90.400.10">
    <property type="entry name" value="Oligo-1,6-glucosidase, Domain 2"/>
    <property type="match status" value="1"/>
</dbReference>
<dbReference type="GO" id="GO:0004556">
    <property type="term" value="F:alpha-amylase activity"/>
    <property type="evidence" value="ECO:0007669"/>
    <property type="project" value="TreeGrafter"/>
</dbReference>
<evidence type="ECO:0000259" key="5">
    <source>
        <dbReference type="SMART" id="SM00642"/>
    </source>
</evidence>
<dbReference type="SUPFAM" id="SSF51011">
    <property type="entry name" value="Glycosyl hydrolase domain"/>
    <property type="match status" value="1"/>
</dbReference>
<dbReference type="GO" id="GO:0005737">
    <property type="term" value="C:cytoplasm"/>
    <property type="evidence" value="ECO:0007669"/>
    <property type="project" value="UniProtKB-UniRule"/>
</dbReference>
<dbReference type="PANTHER" id="PTHR10357">
    <property type="entry name" value="ALPHA-AMYLASE FAMILY MEMBER"/>
    <property type="match status" value="1"/>
</dbReference>
<dbReference type="NCBIfam" id="TIGR02403">
    <property type="entry name" value="trehalose_treC"/>
    <property type="match status" value="1"/>
</dbReference>
<sequence>MTLDKGKVVYQIYPKSYKDTTENGIGDFRGIIEKIPYLAKLGVDMVWLNPFYPSPQRDNGYDISDYMAVDPLFGDMADFEEMVCVGKEHKIDFMLDMVLNHCSTEHEWFQKALAGDKYYQDFFFIQDQPTDWQSKFGGSAWAPFGDTGKYYLHLFDETQADLNWRNPNVRKELFKVVNFWRDKGVKGFRFDVINLIGKDEVSVDCPENEGKPAYTDKPIVHNYLRMMNQATFGSDDSFMTVGEMSSTTMENCVLYSSPDRQELSMTFNFHHLKVDYKDGQKWTLAPFDFEELKSLYHSWGKEMSDKDGWSALFWNNHDQPRALNRFVDIQNFRKEGAIMLAASIHLSRGTPYIYMGEEIGMIDPDYDSMSDYVDVESLNAYQMLLEEGKSQQEAFQIIQAKSRDNSRIPMQWDTSENAGFSTGTPWLKVGKSYKDINVENEIKGLIFTFYQDLIRLRKEMPIISEGNYKPAFEDSKQVYAFERQFEDQKLLVLNNFYAKEVEIDLPAVYQNGQILISNYEDAEVSEKILLKPYQTLAIYVN</sequence>
<dbReference type="FunFam" id="3.20.20.80:FF:000064">
    <property type="entry name" value="Oligo-1,6-glucosidase"/>
    <property type="match status" value="1"/>
</dbReference>
<dbReference type="InterPro" id="IPR017853">
    <property type="entry name" value="GH"/>
</dbReference>
<dbReference type="Gene3D" id="3.20.20.80">
    <property type="entry name" value="Glycosidases"/>
    <property type="match status" value="1"/>
</dbReference>
<feature type="domain" description="Glycosyl hydrolase family 13 catalytic" evidence="5">
    <location>
        <begin position="11"/>
        <end position="407"/>
    </location>
</feature>
<dbReference type="AlphaFoldDB" id="A0A4J1UHF0"/>
<dbReference type="CDD" id="cd11333">
    <property type="entry name" value="AmyAc_SI_OligoGlu_DGase"/>
    <property type="match status" value="1"/>
</dbReference>
<protein>
    <recommendedName>
        <fullName evidence="4">Alpha,alpha-phosphotrehalase</fullName>
        <ecNumber evidence="4">3.2.1.93</ecNumber>
    </recommendedName>
</protein>
<dbReference type="Pfam" id="PF23915">
    <property type="entry name" value="SusG_C"/>
    <property type="match status" value="1"/>
</dbReference>
<evidence type="ECO:0000256" key="4">
    <source>
        <dbReference type="NCBIfam" id="TIGR02403"/>
    </source>
</evidence>
<organism evidence="6">
    <name type="scientific">Streptococcus pneumoniae</name>
    <dbReference type="NCBI Taxonomy" id="1313"/>
    <lineage>
        <taxon>Bacteria</taxon>
        <taxon>Bacillati</taxon>
        <taxon>Bacillota</taxon>
        <taxon>Bacilli</taxon>
        <taxon>Lactobacillales</taxon>
        <taxon>Streptococcaceae</taxon>
        <taxon>Streptococcus</taxon>
    </lineage>
</organism>
<dbReference type="Pfam" id="PF00128">
    <property type="entry name" value="Alpha-amylase"/>
    <property type="match status" value="1"/>
</dbReference>
<dbReference type="EMBL" id="CAATGI010000002">
    <property type="protein sequence ID" value="VNP44818.1"/>
    <property type="molecule type" value="Genomic_DNA"/>
</dbReference>
<proteinExistence type="inferred from homology"/>
<dbReference type="Gene3D" id="2.60.40.1180">
    <property type="entry name" value="Golgi alpha-mannosidase II"/>
    <property type="match status" value="1"/>
</dbReference>
<dbReference type="InterPro" id="IPR012769">
    <property type="entry name" value="Trehalose_TreC"/>
</dbReference>
<keyword evidence="3 6" id="KW-0326">Glycosidase</keyword>
<dbReference type="SUPFAM" id="SSF51445">
    <property type="entry name" value="(Trans)glycosidases"/>
    <property type="match status" value="1"/>
</dbReference>
<dbReference type="SMART" id="SM00642">
    <property type="entry name" value="Aamy"/>
    <property type="match status" value="1"/>
</dbReference>
<dbReference type="FunFam" id="2.60.40.1180:FF:000007">
    <property type="entry name" value="Sucrose isomerase"/>
    <property type="match status" value="1"/>
</dbReference>
<gene>
    <name evidence="6" type="primary">treC</name>
    <name evidence="6" type="ORF">SAMEA3208857_00640</name>
</gene>
<comment type="similarity">
    <text evidence="1">Belongs to the glycosyl hydrolase 13 family.</text>
</comment>